<evidence type="ECO:0000256" key="1">
    <source>
        <dbReference type="SAM" id="MobiDB-lite"/>
    </source>
</evidence>
<gene>
    <name evidence="2" type="ORF">B0H17DRAFT_1216960</name>
</gene>
<sequence length="253" mass="26646">MLKPSYKLTSALFLHDVKGAHQATQHLSGGRKRGYAPQIQSEGLALSRCPVASAQAPAPPPHRCPASAIAYSPELGWSTVSPAAESVHRIASGVTATPPGRIPGAHRTRPSRPGQFARRGISTLALHIVLAPIAPIGETGPPRTLDGHDDAAPHSALQSRGGYDKVVSSARQARERRSRGIGGHSGAADSRAGVSVPVYTCVEPRGADAGKRRTDALPRPPGFWLGAARTLGRRSCSVVPPLTRLDVWTRYAD</sequence>
<reference evidence="2" key="1">
    <citation type="submission" date="2023-03" db="EMBL/GenBank/DDBJ databases">
        <title>Massive genome expansion in bonnet fungi (Mycena s.s.) driven by repeated elements and novel gene families across ecological guilds.</title>
        <authorList>
            <consortium name="Lawrence Berkeley National Laboratory"/>
            <person name="Harder C.B."/>
            <person name="Miyauchi S."/>
            <person name="Viragh M."/>
            <person name="Kuo A."/>
            <person name="Thoen E."/>
            <person name="Andreopoulos B."/>
            <person name="Lu D."/>
            <person name="Skrede I."/>
            <person name="Drula E."/>
            <person name="Henrissat B."/>
            <person name="Morin E."/>
            <person name="Kohler A."/>
            <person name="Barry K."/>
            <person name="LaButti K."/>
            <person name="Morin E."/>
            <person name="Salamov A."/>
            <person name="Lipzen A."/>
            <person name="Mereny Z."/>
            <person name="Hegedus B."/>
            <person name="Baldrian P."/>
            <person name="Stursova M."/>
            <person name="Weitz H."/>
            <person name="Taylor A."/>
            <person name="Grigoriev I.V."/>
            <person name="Nagy L.G."/>
            <person name="Martin F."/>
            <person name="Kauserud H."/>
        </authorList>
    </citation>
    <scope>NUCLEOTIDE SEQUENCE</scope>
    <source>
        <strain evidence="2">CBHHK067</strain>
    </source>
</reference>
<proteinExistence type="predicted"/>
<evidence type="ECO:0000313" key="3">
    <source>
        <dbReference type="Proteomes" id="UP001221757"/>
    </source>
</evidence>
<accession>A0AAD7FT38</accession>
<organism evidence="2 3">
    <name type="scientific">Mycena rosella</name>
    <name type="common">Pink bonnet</name>
    <name type="synonym">Agaricus rosellus</name>
    <dbReference type="NCBI Taxonomy" id="1033263"/>
    <lineage>
        <taxon>Eukaryota</taxon>
        <taxon>Fungi</taxon>
        <taxon>Dikarya</taxon>
        <taxon>Basidiomycota</taxon>
        <taxon>Agaricomycotina</taxon>
        <taxon>Agaricomycetes</taxon>
        <taxon>Agaricomycetidae</taxon>
        <taxon>Agaricales</taxon>
        <taxon>Marasmiineae</taxon>
        <taxon>Mycenaceae</taxon>
        <taxon>Mycena</taxon>
    </lineage>
</organism>
<name>A0AAD7FT38_MYCRO</name>
<evidence type="ECO:0000313" key="2">
    <source>
        <dbReference type="EMBL" id="KAJ7637803.1"/>
    </source>
</evidence>
<dbReference type="AlphaFoldDB" id="A0AAD7FT38"/>
<protein>
    <submittedName>
        <fullName evidence="2">Uncharacterized protein</fullName>
    </submittedName>
</protein>
<dbReference type="EMBL" id="JARKIE010000450">
    <property type="protein sequence ID" value="KAJ7637803.1"/>
    <property type="molecule type" value="Genomic_DNA"/>
</dbReference>
<feature type="region of interest" description="Disordered" evidence="1">
    <location>
        <begin position="94"/>
        <end position="115"/>
    </location>
</feature>
<comment type="caution">
    <text evidence="2">The sequence shown here is derived from an EMBL/GenBank/DDBJ whole genome shotgun (WGS) entry which is preliminary data.</text>
</comment>
<feature type="region of interest" description="Disordered" evidence="1">
    <location>
        <begin position="139"/>
        <end position="191"/>
    </location>
</feature>
<keyword evidence="3" id="KW-1185">Reference proteome</keyword>
<dbReference type="Proteomes" id="UP001221757">
    <property type="component" value="Unassembled WGS sequence"/>
</dbReference>